<sequence length="112" mass="12852">MNKLDIITLSLVCAGIIVVILRSLITKYCRVDHNNNTCYRIYSCCQFGTCCNERHQDDLVIDLTTSSREAEEMHHWSRNMAEDSSEIPYEILCYGVMNERDADPESDVKGQV</sequence>
<gene>
    <name evidence="2" type="ORF">JTE90_013459</name>
</gene>
<protein>
    <submittedName>
        <fullName evidence="2">Uncharacterized protein</fullName>
    </submittedName>
</protein>
<reference evidence="2 3" key="1">
    <citation type="journal article" date="2022" name="Nat. Ecol. Evol.">
        <title>A masculinizing supergene underlies an exaggerated male reproductive morph in a spider.</title>
        <authorList>
            <person name="Hendrickx F."/>
            <person name="De Corte Z."/>
            <person name="Sonet G."/>
            <person name="Van Belleghem S.M."/>
            <person name="Kostlbacher S."/>
            <person name="Vangestel C."/>
        </authorList>
    </citation>
    <scope>NUCLEOTIDE SEQUENCE [LARGE SCALE GENOMIC DNA]</scope>
    <source>
        <strain evidence="2">W744_W776</strain>
    </source>
</reference>
<keyword evidence="1" id="KW-1133">Transmembrane helix</keyword>
<evidence type="ECO:0000313" key="2">
    <source>
        <dbReference type="EMBL" id="KAG8197332.1"/>
    </source>
</evidence>
<keyword evidence="1" id="KW-0472">Membrane</keyword>
<evidence type="ECO:0000256" key="1">
    <source>
        <dbReference type="SAM" id="Phobius"/>
    </source>
</evidence>
<keyword evidence="1" id="KW-0812">Transmembrane</keyword>
<organism evidence="2 3">
    <name type="scientific">Oedothorax gibbosus</name>
    <dbReference type="NCBI Taxonomy" id="931172"/>
    <lineage>
        <taxon>Eukaryota</taxon>
        <taxon>Metazoa</taxon>
        <taxon>Ecdysozoa</taxon>
        <taxon>Arthropoda</taxon>
        <taxon>Chelicerata</taxon>
        <taxon>Arachnida</taxon>
        <taxon>Araneae</taxon>
        <taxon>Araneomorphae</taxon>
        <taxon>Entelegynae</taxon>
        <taxon>Araneoidea</taxon>
        <taxon>Linyphiidae</taxon>
        <taxon>Erigoninae</taxon>
        <taxon>Oedothorax</taxon>
    </lineage>
</organism>
<keyword evidence="3" id="KW-1185">Reference proteome</keyword>
<proteinExistence type="predicted"/>
<name>A0AAV6VL02_9ARAC</name>
<evidence type="ECO:0000313" key="3">
    <source>
        <dbReference type="Proteomes" id="UP000827092"/>
    </source>
</evidence>
<comment type="caution">
    <text evidence="2">The sequence shown here is derived from an EMBL/GenBank/DDBJ whole genome shotgun (WGS) entry which is preliminary data.</text>
</comment>
<dbReference type="EMBL" id="JAFNEN010000056">
    <property type="protein sequence ID" value="KAG8197332.1"/>
    <property type="molecule type" value="Genomic_DNA"/>
</dbReference>
<accession>A0AAV6VL02</accession>
<dbReference type="Proteomes" id="UP000827092">
    <property type="component" value="Unassembled WGS sequence"/>
</dbReference>
<dbReference type="AlphaFoldDB" id="A0AAV6VL02"/>
<feature type="transmembrane region" description="Helical" evidence="1">
    <location>
        <begin position="6"/>
        <end position="25"/>
    </location>
</feature>